<reference evidence="2" key="1">
    <citation type="journal article" date="2014" name="Int. J. Syst. Evol. Microbiol.">
        <title>Complete genome sequence of Corynebacterium casei LMG S-19264T (=DSM 44701T), isolated from a smear-ripened cheese.</title>
        <authorList>
            <consortium name="US DOE Joint Genome Institute (JGI-PGF)"/>
            <person name="Walter F."/>
            <person name="Albersmeier A."/>
            <person name="Kalinowski J."/>
            <person name="Ruckert C."/>
        </authorList>
    </citation>
    <scope>NUCLEOTIDE SEQUENCE</scope>
    <source>
        <strain evidence="2">JCM 4646</strain>
    </source>
</reference>
<organism evidence="2 3">
    <name type="scientific">Kitasatospora indigofera</name>
    <dbReference type="NCBI Taxonomy" id="67307"/>
    <lineage>
        <taxon>Bacteria</taxon>
        <taxon>Bacillati</taxon>
        <taxon>Actinomycetota</taxon>
        <taxon>Actinomycetes</taxon>
        <taxon>Kitasatosporales</taxon>
        <taxon>Streptomycetaceae</taxon>
        <taxon>Kitasatospora</taxon>
    </lineage>
</organism>
<reference evidence="2" key="2">
    <citation type="submission" date="2020-09" db="EMBL/GenBank/DDBJ databases">
        <authorList>
            <person name="Sun Q."/>
            <person name="Ohkuma M."/>
        </authorList>
    </citation>
    <scope>NUCLEOTIDE SEQUENCE</scope>
    <source>
        <strain evidence="2">JCM 4646</strain>
    </source>
</reference>
<dbReference type="AlphaFoldDB" id="A0A919G8L7"/>
<evidence type="ECO:0000256" key="1">
    <source>
        <dbReference type="SAM" id="Phobius"/>
    </source>
</evidence>
<evidence type="ECO:0000313" key="2">
    <source>
        <dbReference type="EMBL" id="GHH79866.1"/>
    </source>
</evidence>
<feature type="transmembrane region" description="Helical" evidence="1">
    <location>
        <begin position="438"/>
        <end position="458"/>
    </location>
</feature>
<dbReference type="Pfam" id="PF03752">
    <property type="entry name" value="ALF"/>
    <property type="match status" value="5"/>
</dbReference>
<protein>
    <submittedName>
        <fullName evidence="2">Uncharacterized protein</fullName>
    </submittedName>
</protein>
<keyword evidence="1" id="KW-0472">Membrane</keyword>
<sequence length="465" mass="48038">MFAHGLLWLYDHSADRCRVAAEFIHAQIPGGPLKIRRSLAAAVFLATAAAPLAAGTAPAFADTVPAGQEQTDPAGTTADEENRAAIERLLVYPNDYLLTAPSNYLREHAAAALAGTPADRARFLASEVDRIRRDDARIAILQIMNVGGPAVKKAGNAAFPTDDLDVYRAFLNVGQYTARAEDENRAEAQRLLDDPGSGLGVREGAEKALAGTAADVEHFLKVELGSLREVDDRVLLMQILSRGGPAVHKAASKAMSGTIEDVRAFLKTGQYIARAEDENRAEAQRIIDDPATGRHVREAAQKALAGSAADVEHFLKVELEPLRASDDRIRVSQLIEAGGPEVRKAGTAALDGAVEDVRAFLKEGQFTARAKDKAAEQAAAEAAGANAGSTPAGGAVVPASVTTATTAGSTTVTSTPVVTTGTRGAGGSLAATGSTVPLGPLGAAAGAAVVLGAGAVVASRRRPQA</sequence>
<gene>
    <name evidence="2" type="ORF">GCM10018781_58870</name>
</gene>
<accession>A0A919G8L7</accession>
<comment type="caution">
    <text evidence="2">The sequence shown here is derived from an EMBL/GenBank/DDBJ whole genome shotgun (WGS) entry which is preliminary data.</text>
</comment>
<dbReference type="InterPro" id="IPR005506">
    <property type="entry name" value="DUF312_ALF"/>
</dbReference>
<name>A0A919G8L7_9ACTN</name>
<keyword evidence="1" id="KW-0812">Transmembrane</keyword>
<keyword evidence="3" id="KW-1185">Reference proteome</keyword>
<proteinExistence type="predicted"/>
<dbReference type="Proteomes" id="UP000617734">
    <property type="component" value="Unassembled WGS sequence"/>
</dbReference>
<keyword evidence="1" id="KW-1133">Transmembrane helix</keyword>
<evidence type="ECO:0000313" key="3">
    <source>
        <dbReference type="Proteomes" id="UP000617734"/>
    </source>
</evidence>
<dbReference type="EMBL" id="BNBO01000044">
    <property type="protein sequence ID" value="GHH79866.1"/>
    <property type="molecule type" value="Genomic_DNA"/>
</dbReference>